<dbReference type="PANTHER" id="PTHR47992">
    <property type="entry name" value="PROTEIN PHOSPHATASE"/>
    <property type="match status" value="1"/>
</dbReference>
<evidence type="ECO:0000313" key="3">
    <source>
        <dbReference type="Proteomes" id="UP000005753"/>
    </source>
</evidence>
<dbReference type="PROSITE" id="PS51746">
    <property type="entry name" value="PPM_2"/>
    <property type="match status" value="1"/>
</dbReference>
<dbReference type="GO" id="GO:0004722">
    <property type="term" value="F:protein serine/threonine phosphatase activity"/>
    <property type="evidence" value="ECO:0007669"/>
    <property type="project" value="InterPro"/>
</dbReference>
<dbReference type="Proteomes" id="UP000005753">
    <property type="component" value="Chromosome"/>
</dbReference>
<dbReference type="SMART" id="SM00332">
    <property type="entry name" value="PP2Cc"/>
    <property type="match status" value="1"/>
</dbReference>
<dbReference type="AlphaFoldDB" id="I5AXF4"/>
<dbReference type="InterPro" id="IPR036457">
    <property type="entry name" value="PPM-type-like_dom_sf"/>
</dbReference>
<dbReference type="EMBL" id="CM001487">
    <property type="protein sequence ID" value="EIM58477.1"/>
    <property type="molecule type" value="Genomic_DNA"/>
</dbReference>
<reference evidence="2 3" key="1">
    <citation type="submission" date="2010-08" db="EMBL/GenBank/DDBJ databases">
        <authorList>
            <consortium name="US DOE Joint Genome Institute (JGI-PGF)"/>
            <person name="Lucas S."/>
            <person name="Copeland A."/>
            <person name="Lapidus A."/>
            <person name="Cheng J.-F."/>
            <person name="Bruce D."/>
            <person name="Goodwin L."/>
            <person name="Pitluck S."/>
            <person name="Land M.L."/>
            <person name="Hauser L."/>
            <person name="Chang Y.-J."/>
            <person name="Anderson I.J."/>
            <person name="Johnson E."/>
            <person name="Mulhopadhyay B."/>
            <person name="Kyrpides N."/>
            <person name="Woyke T.J."/>
        </authorList>
    </citation>
    <scope>NUCLEOTIDE SEQUENCE [LARGE SCALE GENOMIC DNA]</scope>
    <source>
        <strain evidence="2 3">6</strain>
    </source>
</reference>
<gene>
    <name evidence="2" type="ORF">EubceDRAFT1_2777</name>
</gene>
<name>I5AXF4_EUBC6</name>
<accession>I5AXF4</accession>
<reference evidence="2 3" key="2">
    <citation type="submission" date="2012-02" db="EMBL/GenBank/DDBJ databases">
        <title>Improved High-Quality Draft sequence of Eubacterium cellulosolvens 6.</title>
        <authorList>
            <consortium name="US DOE Joint Genome Institute"/>
            <person name="Lucas S."/>
            <person name="Han J."/>
            <person name="Lapidus A."/>
            <person name="Cheng J.-F."/>
            <person name="Goodwin L."/>
            <person name="Pitluck S."/>
            <person name="Peters L."/>
            <person name="Mikhailova N."/>
            <person name="Gu W."/>
            <person name="Detter J.C."/>
            <person name="Han C."/>
            <person name="Tapia R."/>
            <person name="Land M."/>
            <person name="Hauser L."/>
            <person name="Kyrpides N."/>
            <person name="Ivanova N."/>
            <person name="Pagani I."/>
            <person name="Johnson E."/>
            <person name="Mukhopadhyay B."/>
            <person name="Anderson I."/>
            <person name="Woyke T."/>
        </authorList>
    </citation>
    <scope>NUCLEOTIDE SEQUENCE [LARGE SCALE GENOMIC DNA]</scope>
    <source>
        <strain evidence="2 3">6</strain>
    </source>
</reference>
<feature type="domain" description="PPM-type phosphatase" evidence="1">
    <location>
        <begin position="19"/>
        <end position="259"/>
    </location>
</feature>
<dbReference type="SMART" id="SM00331">
    <property type="entry name" value="PP2C_SIG"/>
    <property type="match status" value="1"/>
</dbReference>
<evidence type="ECO:0000259" key="1">
    <source>
        <dbReference type="PROSITE" id="PS51746"/>
    </source>
</evidence>
<dbReference type="OrthoDB" id="9801841at2"/>
<protein>
    <submittedName>
        <fullName evidence="2">Serine/threonine protein phosphatase</fullName>
    </submittedName>
</protein>
<sequence length="262" mass="29822">MTEEQNVIFDDWRTGKKYEVSVFSGIGKRESQQDCAYVAANDSSVFAVLCDGMGGMNGGQIASHTAVEAFLEHYQYKSSEPEWMKQAVLNTDDYIYRIRDEEGKLLRAGTTLVAVTLNKSELKWVSVGDSRLYVYRQGELIQATTDHSYFAQIRSQHEDGELTDEEYLNLRREGDGLLSFIGMGGIRMMDFNDKPVQLMAGDTLLICSDGLWKTLQADQLQEILNNCESVDTVTQEMNRRIGLLDRKDQDNYTYILIKVMEE</sequence>
<dbReference type="SUPFAM" id="SSF81606">
    <property type="entry name" value="PP2C-like"/>
    <property type="match status" value="1"/>
</dbReference>
<evidence type="ECO:0000313" key="2">
    <source>
        <dbReference type="EMBL" id="EIM58477.1"/>
    </source>
</evidence>
<organism evidence="2 3">
    <name type="scientific">Eubacterium cellulosolvens (strain ATCC 43171 / JCM 9499 / 6)</name>
    <name type="common">Cillobacterium cellulosolvens</name>
    <dbReference type="NCBI Taxonomy" id="633697"/>
    <lineage>
        <taxon>Bacteria</taxon>
        <taxon>Bacillati</taxon>
        <taxon>Bacillota</taxon>
        <taxon>Clostridia</taxon>
        <taxon>Eubacteriales</taxon>
        <taxon>Eubacteriaceae</taxon>
        <taxon>Eubacterium</taxon>
    </lineage>
</organism>
<dbReference type="HOGENOM" id="CLU_034545_5_0_9"/>
<proteinExistence type="predicted"/>
<dbReference type="InterPro" id="IPR015655">
    <property type="entry name" value="PP2C"/>
</dbReference>
<dbReference type="Gene3D" id="3.60.40.10">
    <property type="entry name" value="PPM-type phosphatase domain"/>
    <property type="match status" value="1"/>
</dbReference>
<dbReference type="CDD" id="cd00143">
    <property type="entry name" value="PP2Cc"/>
    <property type="match status" value="1"/>
</dbReference>
<dbReference type="eggNOG" id="COG0631">
    <property type="taxonomic scope" value="Bacteria"/>
</dbReference>
<dbReference type="STRING" id="633697.EubceDRAFT1_2777"/>
<dbReference type="InterPro" id="IPR001932">
    <property type="entry name" value="PPM-type_phosphatase-like_dom"/>
</dbReference>
<keyword evidence="3" id="KW-1185">Reference proteome</keyword>
<dbReference type="Pfam" id="PF13672">
    <property type="entry name" value="PP2C_2"/>
    <property type="match status" value="1"/>
</dbReference>